<dbReference type="Pfam" id="PF03103">
    <property type="entry name" value="DUF243"/>
    <property type="match status" value="1"/>
</dbReference>
<gene>
    <name evidence="4" type="ORF">ODALV1_LOCUS9964</name>
</gene>
<keyword evidence="5" id="KW-1185">Reference proteome</keyword>
<evidence type="ECO:0000313" key="4">
    <source>
        <dbReference type="EMBL" id="CAL8098520.1"/>
    </source>
</evidence>
<feature type="domain" description="DUF243" evidence="3">
    <location>
        <begin position="83"/>
        <end position="139"/>
    </location>
</feature>
<comment type="caution">
    <text evidence="4">The sequence shown here is derived from an EMBL/GenBank/DDBJ whole genome shotgun (WGS) entry which is preliminary data.</text>
</comment>
<feature type="region of interest" description="Disordered" evidence="1">
    <location>
        <begin position="159"/>
        <end position="179"/>
    </location>
</feature>
<feature type="signal peptide" evidence="2">
    <location>
        <begin position="1"/>
        <end position="16"/>
    </location>
</feature>
<name>A0ABP1QCX1_9HEXA</name>
<evidence type="ECO:0000259" key="3">
    <source>
        <dbReference type="Pfam" id="PF03103"/>
    </source>
</evidence>
<evidence type="ECO:0000313" key="5">
    <source>
        <dbReference type="Proteomes" id="UP001642540"/>
    </source>
</evidence>
<organism evidence="4 5">
    <name type="scientific">Orchesella dallaii</name>
    <dbReference type="NCBI Taxonomy" id="48710"/>
    <lineage>
        <taxon>Eukaryota</taxon>
        <taxon>Metazoa</taxon>
        <taxon>Ecdysozoa</taxon>
        <taxon>Arthropoda</taxon>
        <taxon>Hexapoda</taxon>
        <taxon>Collembola</taxon>
        <taxon>Entomobryomorpha</taxon>
        <taxon>Entomobryoidea</taxon>
        <taxon>Orchesellidae</taxon>
        <taxon>Orchesellinae</taxon>
        <taxon>Orchesella</taxon>
    </lineage>
</organism>
<evidence type="ECO:0000256" key="2">
    <source>
        <dbReference type="SAM" id="SignalP"/>
    </source>
</evidence>
<sequence>MKTLLVLASLLSVTFAGVGRLSSAEEDEVLNVYRRACGRGGSSSEPVEVNGRWIFCKEGPQLPPKTTTIVKPITFQPPKPISVFINRPPQTVVHQVTVTGEHPGQDTKIYVLPQQQESQVDVQSDVKSNKQKPVVFFIKDKNVGQEEYAASAPLPVVAPADEGYAPQEGYLPGQYQLQQ</sequence>
<evidence type="ECO:0000256" key="1">
    <source>
        <dbReference type="SAM" id="MobiDB-lite"/>
    </source>
</evidence>
<proteinExistence type="predicted"/>
<dbReference type="Proteomes" id="UP001642540">
    <property type="component" value="Unassembled WGS sequence"/>
</dbReference>
<reference evidence="4 5" key="1">
    <citation type="submission" date="2024-08" db="EMBL/GenBank/DDBJ databases">
        <authorList>
            <person name="Cucini C."/>
            <person name="Frati F."/>
        </authorList>
    </citation>
    <scope>NUCLEOTIDE SEQUENCE [LARGE SCALE GENOMIC DNA]</scope>
</reference>
<protein>
    <recommendedName>
        <fullName evidence="3">DUF243 domain-containing protein</fullName>
    </recommendedName>
</protein>
<dbReference type="EMBL" id="CAXLJM020000030">
    <property type="protein sequence ID" value="CAL8098520.1"/>
    <property type="molecule type" value="Genomic_DNA"/>
</dbReference>
<keyword evidence="2" id="KW-0732">Signal</keyword>
<accession>A0ABP1QCX1</accession>
<feature type="chain" id="PRO_5045194774" description="DUF243 domain-containing protein" evidence="2">
    <location>
        <begin position="17"/>
        <end position="179"/>
    </location>
</feature>
<dbReference type="InterPro" id="IPR004145">
    <property type="entry name" value="DUF243"/>
</dbReference>